<evidence type="ECO:0000256" key="1">
    <source>
        <dbReference type="SAM" id="SignalP"/>
    </source>
</evidence>
<protein>
    <recommendedName>
        <fullName evidence="4">Zinc-regulated TonB-dependent outer membrane receptor</fullName>
    </recommendedName>
</protein>
<evidence type="ECO:0000313" key="2">
    <source>
        <dbReference type="EMBL" id="KYG70401.1"/>
    </source>
</evidence>
<dbReference type="EMBL" id="LUKF01000001">
    <property type="protein sequence ID" value="KYG70401.1"/>
    <property type="molecule type" value="Genomic_DNA"/>
</dbReference>
<evidence type="ECO:0008006" key="4">
    <source>
        <dbReference type="Google" id="ProtNLM"/>
    </source>
</evidence>
<dbReference type="InterPro" id="IPR023614">
    <property type="entry name" value="Porin_dom_sf"/>
</dbReference>
<sequence>MKCFTVALFILLSGAQASAQNLLQNIQTAAAIDIVAPFDFEGSEENKLDIRSAELSFFGPLDPTFDAYLNAAAHNEDGEFVFEVHEAFVSSSKLIPSSRFKIGKFFLGVGRLNQFHQHDWAFISAPRVQTEFFDEEGVADTGGEFSTLLPTDSYWDITAGVTNGYTYGHAHDAGEKPRVPTHYIHPVNFIDFGDAGALQWGMNYLGRTDAQGIQTQLYGLDFVFKKMEGKVLRFLLQSEIWYRNLKALEADRQEDIGAYIYPQMSLSERLFLGLRVDLFSELSRTFQSDGSKQDNLDYGFVPTLTYKHSEFTWFRVAYTYDVQTYKGESDDLNQKIELQLVSILGAHPAHSF</sequence>
<comment type="caution">
    <text evidence="2">The sequence shown here is derived from an EMBL/GenBank/DDBJ whole genome shotgun (WGS) entry which is preliminary data.</text>
</comment>
<gene>
    <name evidence="2" type="ORF">AZI85_00130</name>
</gene>
<dbReference type="Proteomes" id="UP000075391">
    <property type="component" value="Unassembled WGS sequence"/>
</dbReference>
<feature type="chain" id="PRO_5007573510" description="Zinc-regulated TonB-dependent outer membrane receptor" evidence="1">
    <location>
        <begin position="20"/>
        <end position="352"/>
    </location>
</feature>
<accession>A0A150WVA0</accession>
<reference evidence="2 3" key="1">
    <citation type="submission" date="2016-03" db="EMBL/GenBank/DDBJ databases">
        <authorList>
            <person name="Ploux O."/>
        </authorList>
    </citation>
    <scope>NUCLEOTIDE SEQUENCE [LARGE SCALE GENOMIC DNA]</scope>
    <source>
        <strain evidence="2 3">BER2</strain>
    </source>
</reference>
<dbReference type="AlphaFoldDB" id="A0A150WVA0"/>
<dbReference type="Gene3D" id="2.40.160.10">
    <property type="entry name" value="Porin"/>
    <property type="match status" value="1"/>
</dbReference>
<dbReference type="OrthoDB" id="5289928at2"/>
<dbReference type="RefSeq" id="WP_063242193.1">
    <property type="nucleotide sequence ID" value="NZ_LUKF01000001.1"/>
</dbReference>
<proteinExistence type="predicted"/>
<evidence type="ECO:0000313" key="3">
    <source>
        <dbReference type="Proteomes" id="UP000075391"/>
    </source>
</evidence>
<keyword evidence="1" id="KW-0732">Signal</keyword>
<organism evidence="2 3">
    <name type="scientific">Bdellovibrio bacteriovorus</name>
    <dbReference type="NCBI Taxonomy" id="959"/>
    <lineage>
        <taxon>Bacteria</taxon>
        <taxon>Pseudomonadati</taxon>
        <taxon>Bdellovibrionota</taxon>
        <taxon>Bdellovibrionia</taxon>
        <taxon>Bdellovibrionales</taxon>
        <taxon>Pseudobdellovibrionaceae</taxon>
        <taxon>Bdellovibrio</taxon>
    </lineage>
</organism>
<name>A0A150WVA0_BDEBC</name>
<feature type="signal peptide" evidence="1">
    <location>
        <begin position="1"/>
        <end position="19"/>
    </location>
</feature>